<keyword evidence="3" id="KW-1185">Reference proteome</keyword>
<feature type="region of interest" description="Disordered" evidence="1">
    <location>
        <begin position="33"/>
        <end position="66"/>
    </location>
</feature>
<dbReference type="Proteomes" id="UP000092177">
    <property type="component" value="Chromosome 8"/>
</dbReference>
<reference evidence="3" key="1">
    <citation type="journal article" date="2017" name="BMC Genomics">
        <title>Gapless genome assembly of Colletotrichum higginsianum reveals chromosome structure and association of transposable elements with secondary metabolite gene clusters.</title>
        <authorList>
            <person name="Dallery J.-F."/>
            <person name="Lapalu N."/>
            <person name="Zampounis A."/>
            <person name="Pigne S."/>
            <person name="Luyten I."/>
            <person name="Amselem J."/>
            <person name="Wittenberg A.H.J."/>
            <person name="Zhou S."/>
            <person name="de Queiroz M.V."/>
            <person name="Robin G.P."/>
            <person name="Auger A."/>
            <person name="Hainaut M."/>
            <person name="Henrissat B."/>
            <person name="Kim K.-T."/>
            <person name="Lee Y.-H."/>
            <person name="Lespinet O."/>
            <person name="Schwartz D.C."/>
            <person name="Thon M.R."/>
            <person name="O'Connell R.J."/>
        </authorList>
    </citation>
    <scope>NUCLEOTIDE SEQUENCE [LARGE SCALE GENOMIC DNA]</scope>
    <source>
        <strain evidence="3">IMI 349063</strain>
    </source>
</reference>
<dbReference type="VEuPathDB" id="FungiDB:CH63R_11597"/>
<accession>A0A1B7XYS4</accession>
<sequence>MVLFVIGSARGVAVQPGAEDLVFNDISSARRVESGGRRELDGLEVDADASPSGERRESEERQRETE</sequence>
<dbReference type="GeneID" id="28870678"/>
<comment type="caution">
    <text evidence="2">The sequence shown here is derived from an EMBL/GenBank/DDBJ whole genome shotgun (WGS) entry which is preliminary data.</text>
</comment>
<evidence type="ECO:0000313" key="2">
    <source>
        <dbReference type="EMBL" id="OBR04894.1"/>
    </source>
</evidence>
<evidence type="ECO:0000313" key="3">
    <source>
        <dbReference type="Proteomes" id="UP000092177"/>
    </source>
</evidence>
<dbReference type="RefSeq" id="XP_018153412.1">
    <property type="nucleotide sequence ID" value="XM_018306571.1"/>
</dbReference>
<dbReference type="KEGG" id="chig:CH63R_11597"/>
<protein>
    <submittedName>
        <fullName evidence="2">Uncharacterized protein</fullName>
    </submittedName>
</protein>
<organism evidence="2 3">
    <name type="scientific">Colletotrichum higginsianum (strain IMI 349063)</name>
    <name type="common">Crucifer anthracnose fungus</name>
    <dbReference type="NCBI Taxonomy" id="759273"/>
    <lineage>
        <taxon>Eukaryota</taxon>
        <taxon>Fungi</taxon>
        <taxon>Dikarya</taxon>
        <taxon>Ascomycota</taxon>
        <taxon>Pezizomycotina</taxon>
        <taxon>Sordariomycetes</taxon>
        <taxon>Hypocreomycetidae</taxon>
        <taxon>Glomerellales</taxon>
        <taxon>Glomerellaceae</taxon>
        <taxon>Colletotrichum</taxon>
        <taxon>Colletotrichum destructivum species complex</taxon>
    </lineage>
</organism>
<evidence type="ECO:0000256" key="1">
    <source>
        <dbReference type="SAM" id="MobiDB-lite"/>
    </source>
</evidence>
<gene>
    <name evidence="2" type="ORF">CH63R_11597</name>
</gene>
<dbReference type="EMBL" id="LTAN01000008">
    <property type="protein sequence ID" value="OBR04894.1"/>
    <property type="molecule type" value="Genomic_DNA"/>
</dbReference>
<dbReference type="AlphaFoldDB" id="A0A1B7XYS4"/>
<proteinExistence type="predicted"/>
<name>A0A1B7XYS4_COLHI</name>
<feature type="compositionally biased region" description="Basic and acidic residues" evidence="1">
    <location>
        <begin position="53"/>
        <end position="66"/>
    </location>
</feature>